<dbReference type="InterPro" id="IPR001466">
    <property type="entry name" value="Beta-lactam-related"/>
</dbReference>
<dbReference type="SUPFAM" id="SSF56601">
    <property type="entry name" value="beta-lactamase/transpeptidase-like"/>
    <property type="match status" value="1"/>
</dbReference>
<feature type="domain" description="Beta-lactamase-related" evidence="1">
    <location>
        <begin position="1"/>
        <end position="288"/>
    </location>
</feature>
<dbReference type="Gene3D" id="3.40.710.10">
    <property type="entry name" value="DD-peptidase/beta-lactamase superfamily"/>
    <property type="match status" value="1"/>
</dbReference>
<protein>
    <recommendedName>
        <fullName evidence="1">Beta-lactamase-related domain-containing protein</fullName>
    </recommendedName>
</protein>
<name>A0AA89BW59_PINIB</name>
<evidence type="ECO:0000313" key="3">
    <source>
        <dbReference type="Proteomes" id="UP001186944"/>
    </source>
</evidence>
<sequence>MAVSVVKDGRILMAKGYGYLDTSKRSPVTNRTLFQISSLTKAFASTLLLKQMKENTNFSLYSKLTDVIGNDFKFSEDLWTQNADLKDLMSMNLAIPRHDGLRLTKSVTRENLLSLMRHFKPIYVFRSTFLYSNLNYGIVTRISEKLAGGEQWENLIRREIFDPVGMSSSTFTTSNTKEIETTIAKGYVVENNRLVEVPAEFRSTYSMICGSNCIMSNTEDISKWMMLQLNKGFNEQGKPVIDSDIVQLTHRPWTLIKAPKLSSLFSQPVVPVSTTEFSYGLGWKNGNYRDESTICTFPRPFHADPMEWISLKVDKSQESTRPLPQYEGVYSHDAYGKLSVTYNVTSRRLNIEFGIGKWTLFPTSTPNMFYGLAMGILQGIWNLNNIQFDSTCDKCSINSVAIGSFEKKAPPIFKRVHVDSFPACPNYRK</sequence>
<dbReference type="PANTHER" id="PTHR46825:SF15">
    <property type="entry name" value="BETA-LACTAMASE-RELATED DOMAIN-CONTAINING PROTEIN"/>
    <property type="match status" value="1"/>
</dbReference>
<dbReference type="PANTHER" id="PTHR46825">
    <property type="entry name" value="D-ALANYL-D-ALANINE-CARBOXYPEPTIDASE/ENDOPEPTIDASE AMPH"/>
    <property type="match status" value="1"/>
</dbReference>
<comment type="caution">
    <text evidence="2">The sequence shown here is derived from an EMBL/GenBank/DDBJ whole genome shotgun (WGS) entry which is preliminary data.</text>
</comment>
<evidence type="ECO:0000259" key="1">
    <source>
        <dbReference type="Pfam" id="PF00144"/>
    </source>
</evidence>
<accession>A0AA89BW59</accession>
<gene>
    <name evidence="2" type="ORF">FSP39_019378</name>
</gene>
<dbReference type="InterPro" id="IPR012338">
    <property type="entry name" value="Beta-lactam/transpept-like"/>
</dbReference>
<dbReference type="Proteomes" id="UP001186944">
    <property type="component" value="Unassembled WGS sequence"/>
</dbReference>
<evidence type="ECO:0000313" key="2">
    <source>
        <dbReference type="EMBL" id="KAK3098428.1"/>
    </source>
</evidence>
<dbReference type="Pfam" id="PF00144">
    <property type="entry name" value="Beta-lactamase"/>
    <property type="match status" value="1"/>
</dbReference>
<dbReference type="InterPro" id="IPR050491">
    <property type="entry name" value="AmpC-like"/>
</dbReference>
<dbReference type="EMBL" id="VSWD01000007">
    <property type="protein sequence ID" value="KAK3098428.1"/>
    <property type="molecule type" value="Genomic_DNA"/>
</dbReference>
<proteinExistence type="predicted"/>
<organism evidence="2 3">
    <name type="scientific">Pinctada imbricata</name>
    <name type="common">Atlantic pearl-oyster</name>
    <name type="synonym">Pinctada martensii</name>
    <dbReference type="NCBI Taxonomy" id="66713"/>
    <lineage>
        <taxon>Eukaryota</taxon>
        <taxon>Metazoa</taxon>
        <taxon>Spiralia</taxon>
        <taxon>Lophotrochozoa</taxon>
        <taxon>Mollusca</taxon>
        <taxon>Bivalvia</taxon>
        <taxon>Autobranchia</taxon>
        <taxon>Pteriomorphia</taxon>
        <taxon>Pterioida</taxon>
        <taxon>Pterioidea</taxon>
        <taxon>Pteriidae</taxon>
        <taxon>Pinctada</taxon>
    </lineage>
</organism>
<reference evidence="2" key="1">
    <citation type="submission" date="2019-08" db="EMBL/GenBank/DDBJ databases">
        <title>The improved chromosome-level genome for the pearl oyster Pinctada fucata martensii using PacBio sequencing and Hi-C.</title>
        <authorList>
            <person name="Zheng Z."/>
        </authorList>
    </citation>
    <scope>NUCLEOTIDE SEQUENCE</scope>
    <source>
        <strain evidence="2">ZZ-2019</strain>
        <tissue evidence="2">Adductor muscle</tissue>
    </source>
</reference>
<keyword evidence="3" id="KW-1185">Reference proteome</keyword>
<dbReference type="AlphaFoldDB" id="A0AA89BW59"/>